<dbReference type="InterPro" id="IPR051542">
    <property type="entry name" value="Hydrogenase_cytochrome"/>
</dbReference>
<feature type="domain" description="Cytochrome b561 bacterial/Ni-hydrogenase" evidence="7">
    <location>
        <begin position="15"/>
        <end position="265"/>
    </location>
</feature>
<evidence type="ECO:0000256" key="6">
    <source>
        <dbReference type="SAM" id="Phobius"/>
    </source>
</evidence>
<sequence>MQFMPQPDRSDRKIRHRLTTRIWHWVNALCLLVLIMSGLTIFNAHPRLYWGEYGANDDYAWAAVGSSQTIGYVRFGETRFDTTGYIGNWEDRNGNIQTWAFPDWATIPSSYSLADGRRWHLFFAWIFSFGLAFFMIRSLWNRHIQRDLHLRRKDWHPSAIWADIRNHARLRFHAGQREGSYNILQRLSYIGVIFVVLPLMIFTGLAMSPAMDANWPWLTDIFGGRQSARSIHFIGMALLILFFLVHMITLLLAGPWRLTRSMITGRDSKEAMND</sequence>
<dbReference type="PANTHER" id="PTHR30485">
    <property type="entry name" value="NI/FE-HYDROGENASE 1 B-TYPE CYTOCHROME SUBUNIT"/>
    <property type="match status" value="1"/>
</dbReference>
<protein>
    <submittedName>
        <fullName evidence="8">Thiosulfate reductase cytochrome b subunit</fullName>
    </submittedName>
</protein>
<organism evidence="8 9">
    <name type="scientific">Parasphingorhabdus marina DSM 22363</name>
    <dbReference type="NCBI Taxonomy" id="1123272"/>
    <lineage>
        <taxon>Bacteria</taxon>
        <taxon>Pseudomonadati</taxon>
        <taxon>Pseudomonadota</taxon>
        <taxon>Alphaproteobacteria</taxon>
        <taxon>Sphingomonadales</taxon>
        <taxon>Sphingomonadaceae</taxon>
        <taxon>Parasphingorhabdus</taxon>
    </lineage>
</organism>
<dbReference type="GO" id="GO:0020037">
    <property type="term" value="F:heme binding"/>
    <property type="evidence" value="ECO:0007669"/>
    <property type="project" value="TreeGrafter"/>
</dbReference>
<evidence type="ECO:0000256" key="2">
    <source>
        <dbReference type="ARBA" id="ARBA00022475"/>
    </source>
</evidence>
<evidence type="ECO:0000313" key="8">
    <source>
        <dbReference type="EMBL" id="SIN85874.1"/>
    </source>
</evidence>
<name>A0A1N6ESF0_9SPHN</name>
<reference evidence="9" key="1">
    <citation type="submission" date="2016-11" db="EMBL/GenBank/DDBJ databases">
        <authorList>
            <person name="Varghese N."/>
            <person name="Submissions S."/>
        </authorList>
    </citation>
    <scope>NUCLEOTIDE SEQUENCE [LARGE SCALE GENOMIC DNA]</scope>
    <source>
        <strain evidence="9">DSM 22363</strain>
    </source>
</reference>
<keyword evidence="2" id="KW-1003">Cell membrane</keyword>
<dbReference type="EMBL" id="FSQW01000002">
    <property type="protein sequence ID" value="SIN85874.1"/>
    <property type="molecule type" value="Genomic_DNA"/>
</dbReference>
<dbReference type="STRING" id="1123272.SAMN02745824_2062"/>
<evidence type="ECO:0000259" key="7">
    <source>
        <dbReference type="Pfam" id="PF01292"/>
    </source>
</evidence>
<keyword evidence="4 6" id="KW-1133">Transmembrane helix</keyword>
<feature type="transmembrane region" description="Helical" evidence="6">
    <location>
        <begin position="21"/>
        <end position="42"/>
    </location>
</feature>
<evidence type="ECO:0000256" key="5">
    <source>
        <dbReference type="ARBA" id="ARBA00023136"/>
    </source>
</evidence>
<gene>
    <name evidence="8" type="ORF">SAMN02745824_2062</name>
</gene>
<dbReference type="GO" id="GO:0022904">
    <property type="term" value="P:respiratory electron transport chain"/>
    <property type="evidence" value="ECO:0007669"/>
    <property type="project" value="InterPro"/>
</dbReference>
<feature type="transmembrane region" description="Helical" evidence="6">
    <location>
        <begin position="187"/>
        <end position="211"/>
    </location>
</feature>
<dbReference type="OrthoDB" id="9781740at2"/>
<dbReference type="InterPro" id="IPR011577">
    <property type="entry name" value="Cyt_b561_bac/Ni-Hgenase"/>
</dbReference>
<keyword evidence="5 6" id="KW-0472">Membrane</keyword>
<dbReference type="Pfam" id="PF01292">
    <property type="entry name" value="Ni_hydr_CYTB"/>
    <property type="match status" value="1"/>
</dbReference>
<proteinExistence type="predicted"/>
<dbReference type="SUPFAM" id="SSF81342">
    <property type="entry name" value="Transmembrane di-heme cytochromes"/>
    <property type="match status" value="1"/>
</dbReference>
<accession>A0A1N6ESF0</accession>
<dbReference type="GO" id="GO:0009055">
    <property type="term" value="F:electron transfer activity"/>
    <property type="evidence" value="ECO:0007669"/>
    <property type="project" value="InterPro"/>
</dbReference>
<dbReference type="InterPro" id="IPR016174">
    <property type="entry name" value="Di-haem_cyt_TM"/>
</dbReference>
<keyword evidence="3 6" id="KW-0812">Transmembrane</keyword>
<dbReference type="Gene3D" id="1.20.950.20">
    <property type="entry name" value="Transmembrane di-heme cytochromes, Chain C"/>
    <property type="match status" value="1"/>
</dbReference>
<feature type="transmembrane region" description="Helical" evidence="6">
    <location>
        <begin position="119"/>
        <end position="140"/>
    </location>
</feature>
<dbReference type="PANTHER" id="PTHR30485:SF1">
    <property type="entry name" value="CYTOCHROME YDHU-RELATED"/>
    <property type="match status" value="1"/>
</dbReference>
<keyword evidence="9" id="KW-1185">Reference proteome</keyword>
<dbReference type="AlphaFoldDB" id="A0A1N6ESF0"/>
<evidence type="ECO:0000256" key="1">
    <source>
        <dbReference type="ARBA" id="ARBA00004651"/>
    </source>
</evidence>
<comment type="subcellular location">
    <subcellularLocation>
        <location evidence="1">Cell membrane</location>
        <topology evidence="1">Multi-pass membrane protein</topology>
    </subcellularLocation>
</comment>
<feature type="transmembrane region" description="Helical" evidence="6">
    <location>
        <begin position="231"/>
        <end position="253"/>
    </location>
</feature>
<dbReference type="Proteomes" id="UP000185192">
    <property type="component" value="Unassembled WGS sequence"/>
</dbReference>
<evidence type="ECO:0000256" key="4">
    <source>
        <dbReference type="ARBA" id="ARBA00022989"/>
    </source>
</evidence>
<evidence type="ECO:0000256" key="3">
    <source>
        <dbReference type="ARBA" id="ARBA00022692"/>
    </source>
</evidence>
<dbReference type="GO" id="GO:0005886">
    <property type="term" value="C:plasma membrane"/>
    <property type="evidence" value="ECO:0007669"/>
    <property type="project" value="UniProtKB-SubCell"/>
</dbReference>
<evidence type="ECO:0000313" key="9">
    <source>
        <dbReference type="Proteomes" id="UP000185192"/>
    </source>
</evidence>